<dbReference type="PANTHER" id="PTHR43832">
    <property type="match status" value="1"/>
</dbReference>
<proteinExistence type="inferred from homology"/>
<evidence type="ECO:0000256" key="3">
    <source>
        <dbReference type="ARBA" id="ARBA00022691"/>
    </source>
</evidence>
<name>A0A9K3HT39_HELAN</name>
<organism evidence="4 5">
    <name type="scientific">Helianthus annuus</name>
    <name type="common">Common sunflower</name>
    <dbReference type="NCBI Taxonomy" id="4232"/>
    <lineage>
        <taxon>Eukaryota</taxon>
        <taxon>Viridiplantae</taxon>
        <taxon>Streptophyta</taxon>
        <taxon>Embryophyta</taxon>
        <taxon>Tracheophyta</taxon>
        <taxon>Spermatophyta</taxon>
        <taxon>Magnoliopsida</taxon>
        <taxon>eudicotyledons</taxon>
        <taxon>Gunneridae</taxon>
        <taxon>Pentapetalae</taxon>
        <taxon>asterids</taxon>
        <taxon>campanulids</taxon>
        <taxon>Asterales</taxon>
        <taxon>Asteraceae</taxon>
        <taxon>Asteroideae</taxon>
        <taxon>Heliantheae alliance</taxon>
        <taxon>Heliantheae</taxon>
        <taxon>Helianthus</taxon>
    </lineage>
</organism>
<dbReference type="Gramene" id="mRNA:HanXRQr2_Chr11g0510181">
    <property type="protein sequence ID" value="CDS:HanXRQr2_Chr11g0510181.1"/>
    <property type="gene ID" value="HanXRQr2_Chr11g0510181"/>
</dbReference>
<evidence type="ECO:0000313" key="5">
    <source>
        <dbReference type="Proteomes" id="UP000215914"/>
    </source>
</evidence>
<gene>
    <name evidence="4" type="ORF">HanXRQr2_Chr11g0510181</name>
</gene>
<keyword evidence="5" id="KW-1185">Reference proteome</keyword>
<dbReference type="Gene3D" id="3.40.50.150">
    <property type="entry name" value="Vaccinia Virus protein VP39"/>
    <property type="match status" value="1"/>
</dbReference>
<protein>
    <submittedName>
        <fullName evidence="4">S-adenosyl-L-methionine-dependent methyltransferase</fullName>
    </submittedName>
</protein>
<dbReference type="AlphaFoldDB" id="A0A9K3HT39"/>
<reference evidence="4" key="2">
    <citation type="submission" date="2020-06" db="EMBL/GenBank/DDBJ databases">
        <title>Helianthus annuus Genome sequencing and assembly Release 2.</title>
        <authorList>
            <person name="Gouzy J."/>
            <person name="Langlade N."/>
            <person name="Munos S."/>
        </authorList>
    </citation>
    <scope>NUCLEOTIDE SEQUENCE</scope>
    <source>
        <tissue evidence="4">Leaves</tissue>
    </source>
</reference>
<sequence length="58" mass="6393">MLQIYCEKSQVQDGHNVLDVGCGWGSLTLYIAQKYSNCKVTGICNSVTQKAHIEEQCG</sequence>
<comment type="similarity">
    <text evidence="1">Belongs to the CFA/CMAS family.</text>
</comment>
<keyword evidence="2 4" id="KW-0808">Transferase</keyword>
<dbReference type="GO" id="GO:0008168">
    <property type="term" value="F:methyltransferase activity"/>
    <property type="evidence" value="ECO:0007669"/>
    <property type="project" value="UniProtKB-KW"/>
</dbReference>
<dbReference type="PANTHER" id="PTHR43832:SF1">
    <property type="entry name" value="S-ADENOSYL-L-METHIONINE-DEPENDENT METHYLTRANSFERASES SUPERFAMILY PROTEIN"/>
    <property type="match status" value="1"/>
</dbReference>
<evidence type="ECO:0000256" key="1">
    <source>
        <dbReference type="ARBA" id="ARBA00010815"/>
    </source>
</evidence>
<keyword evidence="3" id="KW-0949">S-adenosyl-L-methionine</keyword>
<dbReference type="Proteomes" id="UP000215914">
    <property type="component" value="Unassembled WGS sequence"/>
</dbReference>
<dbReference type="SUPFAM" id="SSF53335">
    <property type="entry name" value="S-adenosyl-L-methionine-dependent methyltransferases"/>
    <property type="match status" value="1"/>
</dbReference>
<evidence type="ECO:0000313" key="4">
    <source>
        <dbReference type="EMBL" id="KAF5783630.1"/>
    </source>
</evidence>
<dbReference type="GO" id="GO:0032259">
    <property type="term" value="P:methylation"/>
    <property type="evidence" value="ECO:0007669"/>
    <property type="project" value="UniProtKB-KW"/>
</dbReference>
<reference evidence="4" key="1">
    <citation type="journal article" date="2017" name="Nature">
        <title>The sunflower genome provides insights into oil metabolism, flowering and Asterid evolution.</title>
        <authorList>
            <person name="Badouin H."/>
            <person name="Gouzy J."/>
            <person name="Grassa C.J."/>
            <person name="Murat F."/>
            <person name="Staton S.E."/>
            <person name="Cottret L."/>
            <person name="Lelandais-Briere C."/>
            <person name="Owens G.L."/>
            <person name="Carrere S."/>
            <person name="Mayjonade B."/>
            <person name="Legrand L."/>
            <person name="Gill N."/>
            <person name="Kane N.C."/>
            <person name="Bowers J.E."/>
            <person name="Hubner S."/>
            <person name="Bellec A."/>
            <person name="Berard A."/>
            <person name="Berges H."/>
            <person name="Blanchet N."/>
            <person name="Boniface M.C."/>
            <person name="Brunel D."/>
            <person name="Catrice O."/>
            <person name="Chaidir N."/>
            <person name="Claudel C."/>
            <person name="Donnadieu C."/>
            <person name="Faraut T."/>
            <person name="Fievet G."/>
            <person name="Helmstetter N."/>
            <person name="King M."/>
            <person name="Knapp S.J."/>
            <person name="Lai Z."/>
            <person name="Le Paslier M.C."/>
            <person name="Lippi Y."/>
            <person name="Lorenzon L."/>
            <person name="Mandel J.R."/>
            <person name="Marage G."/>
            <person name="Marchand G."/>
            <person name="Marquand E."/>
            <person name="Bret-Mestries E."/>
            <person name="Morien E."/>
            <person name="Nambeesan S."/>
            <person name="Nguyen T."/>
            <person name="Pegot-Espagnet P."/>
            <person name="Pouilly N."/>
            <person name="Raftis F."/>
            <person name="Sallet E."/>
            <person name="Schiex T."/>
            <person name="Thomas J."/>
            <person name="Vandecasteele C."/>
            <person name="Vares D."/>
            <person name="Vear F."/>
            <person name="Vautrin S."/>
            <person name="Crespi M."/>
            <person name="Mangin B."/>
            <person name="Burke J.M."/>
            <person name="Salse J."/>
            <person name="Munos S."/>
            <person name="Vincourt P."/>
            <person name="Rieseberg L.H."/>
            <person name="Langlade N.B."/>
        </authorList>
    </citation>
    <scope>NUCLEOTIDE SEQUENCE</scope>
    <source>
        <tissue evidence="4">Leaves</tissue>
    </source>
</reference>
<evidence type="ECO:0000256" key="2">
    <source>
        <dbReference type="ARBA" id="ARBA00022603"/>
    </source>
</evidence>
<dbReference type="EMBL" id="MNCJ02000326">
    <property type="protein sequence ID" value="KAF5783630.1"/>
    <property type="molecule type" value="Genomic_DNA"/>
</dbReference>
<dbReference type="Pfam" id="PF02353">
    <property type="entry name" value="CMAS"/>
    <property type="match status" value="1"/>
</dbReference>
<comment type="caution">
    <text evidence="4">The sequence shown here is derived from an EMBL/GenBank/DDBJ whole genome shotgun (WGS) entry which is preliminary data.</text>
</comment>
<dbReference type="InterPro" id="IPR029063">
    <property type="entry name" value="SAM-dependent_MTases_sf"/>
</dbReference>
<accession>A0A9K3HT39</accession>
<keyword evidence="2 4" id="KW-0489">Methyltransferase</keyword>